<dbReference type="Pfam" id="PF12456">
    <property type="entry name" value="hSac2"/>
    <property type="match status" value="1"/>
</dbReference>
<dbReference type="PANTHER" id="PTHR31108:SF1">
    <property type="entry name" value="HSAC2 DOMAIN-CONTAINING PROTEIN"/>
    <property type="match status" value="1"/>
</dbReference>
<dbReference type="InterPro" id="IPR040242">
    <property type="entry name" value="TPRG1-like"/>
</dbReference>
<feature type="domain" description="Inositol phosphatase" evidence="1">
    <location>
        <begin position="17"/>
        <end position="114"/>
    </location>
</feature>
<accession>A0ABQ5JRU3</accession>
<evidence type="ECO:0000313" key="3">
    <source>
        <dbReference type="Proteomes" id="UP001057375"/>
    </source>
</evidence>
<evidence type="ECO:0000259" key="1">
    <source>
        <dbReference type="Pfam" id="PF12456"/>
    </source>
</evidence>
<keyword evidence="3" id="KW-1185">Reference proteome</keyword>
<protein>
    <submittedName>
        <fullName evidence="2">Tumor protein p63-regulated gene 1-like protein</fullName>
    </submittedName>
</protein>
<reference evidence="2" key="1">
    <citation type="submission" date="2022-03" db="EMBL/GenBank/DDBJ databases">
        <title>Draft genome sequence of Aduncisulcus paluster, a free-living microaerophilic Fornicata.</title>
        <authorList>
            <person name="Yuyama I."/>
            <person name="Kume K."/>
            <person name="Tamura T."/>
            <person name="Inagaki Y."/>
            <person name="Hashimoto T."/>
        </authorList>
    </citation>
    <scope>NUCLEOTIDE SEQUENCE</scope>
    <source>
        <strain evidence="2">NY0171</strain>
    </source>
</reference>
<dbReference type="Proteomes" id="UP001057375">
    <property type="component" value="Unassembled WGS sequence"/>
</dbReference>
<proteinExistence type="predicted"/>
<name>A0ABQ5JRU3_9EUKA</name>
<gene>
    <name evidence="2" type="ORF">ADUPG1_010412</name>
</gene>
<dbReference type="InterPro" id="IPR022158">
    <property type="entry name" value="Inositol_phosphatase"/>
</dbReference>
<comment type="caution">
    <text evidence="2">The sequence shown here is derived from an EMBL/GenBank/DDBJ whole genome shotgun (WGS) entry which is preliminary data.</text>
</comment>
<sequence length="204" mass="23392">MSIRPSVAIHETYAAQVEAITRCRDHLLKDERFVKGWVVISINQWDMEQERVLILSNKSLHRIKYNFETKFIERSEKTDLIDITHIERGFLKYGKFTISRVVSKTPEKYGIRIHAREGTEAGTRSASNPFATKQAIRTFTTLDIVPPDHAKSILQDMTDSVAECVRRINPHAPFYIAECDLPRKAYLGAVTSGLNRMKVGSWNK</sequence>
<organism evidence="2 3">
    <name type="scientific">Aduncisulcus paluster</name>
    <dbReference type="NCBI Taxonomy" id="2918883"/>
    <lineage>
        <taxon>Eukaryota</taxon>
        <taxon>Metamonada</taxon>
        <taxon>Carpediemonas-like organisms</taxon>
        <taxon>Aduncisulcus</taxon>
    </lineage>
</organism>
<evidence type="ECO:0000313" key="2">
    <source>
        <dbReference type="EMBL" id="GKT14113.1"/>
    </source>
</evidence>
<dbReference type="EMBL" id="BQXS01011566">
    <property type="protein sequence ID" value="GKT14113.1"/>
    <property type="molecule type" value="Genomic_DNA"/>
</dbReference>
<dbReference type="PANTHER" id="PTHR31108">
    <property type="entry name" value="TUMOR PROTEIN P63-REGULATED GENE 1-LIKE PROTEIN"/>
    <property type="match status" value="1"/>
</dbReference>